<comment type="caution">
    <text evidence="1">The sequence shown here is derived from an EMBL/GenBank/DDBJ whole genome shotgun (WGS) entry which is preliminary data.</text>
</comment>
<evidence type="ECO:0000313" key="1">
    <source>
        <dbReference type="EMBL" id="KAG5552756.1"/>
    </source>
</evidence>
<accession>A0AAV6KJK1</accession>
<organism evidence="1 2">
    <name type="scientific">Rhododendron griersonianum</name>
    <dbReference type="NCBI Taxonomy" id="479676"/>
    <lineage>
        <taxon>Eukaryota</taxon>
        <taxon>Viridiplantae</taxon>
        <taxon>Streptophyta</taxon>
        <taxon>Embryophyta</taxon>
        <taxon>Tracheophyta</taxon>
        <taxon>Spermatophyta</taxon>
        <taxon>Magnoliopsida</taxon>
        <taxon>eudicotyledons</taxon>
        <taxon>Gunneridae</taxon>
        <taxon>Pentapetalae</taxon>
        <taxon>asterids</taxon>
        <taxon>Ericales</taxon>
        <taxon>Ericaceae</taxon>
        <taxon>Ericoideae</taxon>
        <taxon>Rhodoreae</taxon>
        <taxon>Rhododendron</taxon>
    </lineage>
</organism>
<dbReference type="AlphaFoldDB" id="A0AAV6KJK1"/>
<name>A0AAV6KJK1_9ERIC</name>
<reference evidence="1" key="1">
    <citation type="submission" date="2020-08" db="EMBL/GenBank/DDBJ databases">
        <title>Plant Genome Project.</title>
        <authorList>
            <person name="Zhang R.-G."/>
        </authorList>
    </citation>
    <scope>NUCLEOTIDE SEQUENCE</scope>
    <source>
        <strain evidence="1">WSP0</strain>
        <tissue evidence="1">Leaf</tissue>
    </source>
</reference>
<proteinExistence type="predicted"/>
<sequence length="122" mass="13580">MWTTVDLLATVEAYPRLDDKIRSTSLKATILYIFDVDNRIVVLGYSSYSNMALQVAQKIESEAEFQNGFLNHVVMSYHGHLSGVYCLALHPTFDVLLPSGWILSTGSGIFVARSKFSCTVRA</sequence>
<evidence type="ECO:0000313" key="2">
    <source>
        <dbReference type="Proteomes" id="UP000823749"/>
    </source>
</evidence>
<dbReference type="EMBL" id="JACTNZ010000004">
    <property type="protein sequence ID" value="KAG5552756.1"/>
    <property type="molecule type" value="Genomic_DNA"/>
</dbReference>
<protein>
    <submittedName>
        <fullName evidence="1">Uncharacterized protein</fullName>
    </submittedName>
</protein>
<keyword evidence="2" id="KW-1185">Reference proteome</keyword>
<gene>
    <name evidence="1" type="ORF">RHGRI_010750</name>
</gene>
<dbReference type="Proteomes" id="UP000823749">
    <property type="component" value="Chromosome 4"/>
</dbReference>